<dbReference type="EMBL" id="SJPW01000006">
    <property type="protein sequence ID" value="TWU48649.1"/>
    <property type="molecule type" value="Genomic_DNA"/>
</dbReference>
<evidence type="ECO:0000313" key="3">
    <source>
        <dbReference type="Proteomes" id="UP000318288"/>
    </source>
</evidence>
<proteinExistence type="predicted"/>
<gene>
    <name evidence="2" type="ORF">Poly51_45500</name>
</gene>
<accession>A0A5C6EMW0</accession>
<dbReference type="AlphaFoldDB" id="A0A5C6EMW0"/>
<feature type="signal peptide" evidence="1">
    <location>
        <begin position="1"/>
        <end position="32"/>
    </location>
</feature>
<dbReference type="RefSeq" id="WP_246114682.1">
    <property type="nucleotide sequence ID" value="NZ_SJPW01000006.1"/>
</dbReference>
<comment type="caution">
    <text evidence="2">The sequence shown here is derived from an EMBL/GenBank/DDBJ whole genome shotgun (WGS) entry which is preliminary data.</text>
</comment>
<reference evidence="2 3" key="1">
    <citation type="submission" date="2019-02" db="EMBL/GenBank/DDBJ databases">
        <title>Deep-cultivation of Planctomycetes and their phenomic and genomic characterization uncovers novel biology.</title>
        <authorList>
            <person name="Wiegand S."/>
            <person name="Jogler M."/>
            <person name="Boedeker C."/>
            <person name="Pinto D."/>
            <person name="Vollmers J."/>
            <person name="Rivas-Marin E."/>
            <person name="Kohn T."/>
            <person name="Peeters S.H."/>
            <person name="Heuer A."/>
            <person name="Rast P."/>
            <person name="Oberbeckmann S."/>
            <person name="Bunk B."/>
            <person name="Jeske O."/>
            <person name="Meyerdierks A."/>
            <person name="Storesund J.E."/>
            <person name="Kallscheuer N."/>
            <person name="Luecker S."/>
            <person name="Lage O.M."/>
            <person name="Pohl T."/>
            <person name="Merkel B.J."/>
            <person name="Hornburger P."/>
            <person name="Mueller R.-W."/>
            <person name="Bruemmer F."/>
            <person name="Labrenz M."/>
            <person name="Spormann A.M."/>
            <person name="Op Den Camp H."/>
            <person name="Overmann J."/>
            <person name="Amann R."/>
            <person name="Jetten M.S.M."/>
            <person name="Mascher T."/>
            <person name="Medema M.H."/>
            <person name="Devos D.P."/>
            <person name="Kaster A.-K."/>
            <person name="Ovreas L."/>
            <person name="Rohde M."/>
            <person name="Galperin M.Y."/>
            <person name="Jogler C."/>
        </authorList>
    </citation>
    <scope>NUCLEOTIDE SEQUENCE [LARGE SCALE GENOMIC DNA]</scope>
    <source>
        <strain evidence="2 3">Poly51</strain>
    </source>
</reference>
<name>A0A5C6EMW0_9BACT</name>
<keyword evidence="1" id="KW-0732">Signal</keyword>
<evidence type="ECO:0000256" key="1">
    <source>
        <dbReference type="SAM" id="SignalP"/>
    </source>
</evidence>
<keyword evidence="3" id="KW-1185">Reference proteome</keyword>
<sequence length="559" mass="62119" precursor="true">MNANITRLLGARFLAVLAAFALLHVVVGPSQADDEAKADDKESIMAGYLMVPNEKVPQEYGGGFSLFVKAWPLLENYPGRKFQTGLFGTWMFPVYDPPVQRPLREGVYTDIEGGLGWWRDTRFATPTPKFIMGGVALNFVEWANGPGAGKGRDWEKPRGKYAVIQISPHVLWPPDGLNLKQGTVNEWFGYGYLPLPLTEPKLRTAGKDYPTGNQCWTLFLSTDNFKGPVAFFNPEFWTRHTVEKDGLVGKMLDSAPANPNRALQMETQYIPSVQAKDSKGVAYARIAPTRFPKPTDGVSTVVRQITSYKKSALWNDVEAWFAGGAVASGGVSVDQSQVHTFTGGGGASWALFIEGDSRKDRIPIDWQSFATTTKVGDDVFGYRWDDGLVRDVGDAAESLLTLPQYYRLETGGDRQRWVPIASKKVPKETELHDARFEAFKRPKTDPYTTPDEAASVWADPGPAAGPFTVDLGDGSRVTYGWYRFCDQPAVRAADWSETERLEMQRRIELIHRDWSSDRDYLQPPREGTLAALDPAVLVTPPKGLEVGYIPIVLRQETTP</sequence>
<organism evidence="2 3">
    <name type="scientific">Rubripirellula tenax</name>
    <dbReference type="NCBI Taxonomy" id="2528015"/>
    <lineage>
        <taxon>Bacteria</taxon>
        <taxon>Pseudomonadati</taxon>
        <taxon>Planctomycetota</taxon>
        <taxon>Planctomycetia</taxon>
        <taxon>Pirellulales</taxon>
        <taxon>Pirellulaceae</taxon>
        <taxon>Rubripirellula</taxon>
    </lineage>
</organism>
<evidence type="ECO:0000313" key="2">
    <source>
        <dbReference type="EMBL" id="TWU48649.1"/>
    </source>
</evidence>
<feature type="chain" id="PRO_5022783390" evidence="1">
    <location>
        <begin position="33"/>
        <end position="559"/>
    </location>
</feature>
<protein>
    <submittedName>
        <fullName evidence="2">Uncharacterized protein</fullName>
    </submittedName>
</protein>
<dbReference type="Proteomes" id="UP000318288">
    <property type="component" value="Unassembled WGS sequence"/>
</dbReference>